<dbReference type="AlphaFoldDB" id="A0A845RCN2"/>
<evidence type="ECO:0000313" key="2">
    <source>
        <dbReference type="EMBL" id="NBI77339.1"/>
    </source>
</evidence>
<dbReference type="GO" id="GO:0003677">
    <property type="term" value="F:DNA binding"/>
    <property type="evidence" value="ECO:0007669"/>
    <property type="project" value="InterPro"/>
</dbReference>
<sequence>MKVSYKKLWKILIDRDMKKKDLEKSAGVSHYTINKLNHGDNVTTDVLGKICMALDCTIDDIMEFVDEDHSK</sequence>
<feature type="domain" description="HTH cro/C1-type" evidence="1">
    <location>
        <begin position="8"/>
        <end position="61"/>
    </location>
</feature>
<name>A0A845RCN2_9FIRM</name>
<dbReference type="OrthoDB" id="9804186at2"/>
<dbReference type="PROSITE" id="PS50943">
    <property type="entry name" value="HTH_CROC1"/>
    <property type="match status" value="1"/>
</dbReference>
<dbReference type="Gene3D" id="1.10.260.40">
    <property type="entry name" value="lambda repressor-like DNA-binding domains"/>
    <property type="match status" value="1"/>
</dbReference>
<dbReference type="InterPro" id="IPR010982">
    <property type="entry name" value="Lambda_DNA-bd_dom_sf"/>
</dbReference>
<dbReference type="EMBL" id="QXWZ01000001">
    <property type="protein sequence ID" value="NBI77339.1"/>
    <property type="molecule type" value="Genomic_DNA"/>
</dbReference>
<dbReference type="InterPro" id="IPR001387">
    <property type="entry name" value="Cro/C1-type_HTH"/>
</dbReference>
<dbReference type="RefSeq" id="WP_160208106.1">
    <property type="nucleotide sequence ID" value="NZ_QXWZ01000001.1"/>
</dbReference>
<dbReference type="Pfam" id="PF13443">
    <property type="entry name" value="HTH_26"/>
    <property type="match status" value="1"/>
</dbReference>
<comment type="caution">
    <text evidence="2">The sequence shown here is derived from an EMBL/GenBank/DDBJ whole genome shotgun (WGS) entry which is preliminary data.</text>
</comment>
<gene>
    <name evidence="2" type="ORF">D3Z39_00360</name>
</gene>
<dbReference type="Proteomes" id="UP000446348">
    <property type="component" value="Unassembled WGS sequence"/>
</dbReference>
<organism evidence="2 3">
    <name type="scientific">Anaerotruncus colihominis</name>
    <dbReference type="NCBI Taxonomy" id="169435"/>
    <lineage>
        <taxon>Bacteria</taxon>
        <taxon>Bacillati</taxon>
        <taxon>Bacillota</taxon>
        <taxon>Clostridia</taxon>
        <taxon>Eubacteriales</taxon>
        <taxon>Oscillospiraceae</taxon>
        <taxon>Anaerotruncus</taxon>
    </lineage>
</organism>
<dbReference type="SUPFAM" id="SSF47413">
    <property type="entry name" value="lambda repressor-like DNA-binding domains"/>
    <property type="match status" value="1"/>
</dbReference>
<evidence type="ECO:0000259" key="1">
    <source>
        <dbReference type="PROSITE" id="PS50943"/>
    </source>
</evidence>
<accession>A0A845RCN2</accession>
<proteinExistence type="predicted"/>
<evidence type="ECO:0000313" key="3">
    <source>
        <dbReference type="Proteomes" id="UP000446348"/>
    </source>
</evidence>
<reference evidence="2 3" key="1">
    <citation type="submission" date="2018-08" db="EMBL/GenBank/DDBJ databases">
        <title>Murine metabolic-syndrome-specific gut microbial biobank.</title>
        <authorList>
            <person name="Liu C."/>
        </authorList>
    </citation>
    <scope>NUCLEOTIDE SEQUENCE [LARGE SCALE GENOMIC DNA]</scope>
    <source>
        <strain evidence="2 3">X69</strain>
    </source>
</reference>
<dbReference type="CDD" id="cd00093">
    <property type="entry name" value="HTH_XRE"/>
    <property type="match status" value="1"/>
</dbReference>
<protein>
    <submittedName>
        <fullName evidence="2">XRE family transcriptional regulator</fullName>
    </submittedName>
</protein>